<evidence type="ECO:0000256" key="1">
    <source>
        <dbReference type="SAM" id="Phobius"/>
    </source>
</evidence>
<feature type="transmembrane region" description="Helical" evidence="1">
    <location>
        <begin position="69"/>
        <end position="94"/>
    </location>
</feature>
<keyword evidence="1" id="KW-0472">Membrane</keyword>
<comment type="caution">
    <text evidence="2">The sequence shown here is derived from an EMBL/GenBank/DDBJ whole genome shotgun (WGS) entry which is preliminary data.</text>
</comment>
<keyword evidence="1" id="KW-0812">Transmembrane</keyword>
<feature type="transmembrane region" description="Helical" evidence="1">
    <location>
        <begin position="106"/>
        <end position="128"/>
    </location>
</feature>
<protein>
    <submittedName>
        <fullName evidence="2">YIP1 family protein</fullName>
    </submittedName>
</protein>
<evidence type="ECO:0000313" key="2">
    <source>
        <dbReference type="EMBL" id="MEJ5217163.1"/>
    </source>
</evidence>
<dbReference type="EMBL" id="JBBGAZ010000001">
    <property type="protein sequence ID" value="MEJ5217163.1"/>
    <property type="molecule type" value="Genomic_DNA"/>
</dbReference>
<name>A0ABU8QCL8_9RHOB</name>
<dbReference type="RefSeq" id="WP_339402201.1">
    <property type="nucleotide sequence ID" value="NZ_JBBGAZ010000001.1"/>
</dbReference>
<feature type="transmembrane region" description="Helical" evidence="1">
    <location>
        <begin position="134"/>
        <end position="153"/>
    </location>
</feature>
<dbReference type="Proteomes" id="UP001368270">
    <property type="component" value="Unassembled WGS sequence"/>
</dbReference>
<reference evidence="2 3" key="1">
    <citation type="submission" date="2024-03" db="EMBL/GenBank/DDBJ databases">
        <title>Cognatishimia coralii sp. nov., a marine bacterium isolated from coral surrounding seawater.</title>
        <authorList>
            <person name="Liu X."/>
            <person name="Liu S."/>
            <person name="Sun H."/>
            <person name="Zhang Y."/>
        </authorList>
    </citation>
    <scope>NUCLEOTIDE SEQUENCE [LARGE SCALE GENOMIC DNA]</scope>
    <source>
        <strain evidence="2 3">D5M38</strain>
    </source>
</reference>
<sequence length="161" mass="17834">MSVTRDILATYRGPGQVVSRRLAMGVREDRGLAILMAACVTIFIAQWPRLAREAHLQGLELNMLLGGQLLVWIFIMPLAFYVLAILVQTVLRIFGRKVDGFTSRFALFWALLAIAPISLFRGLVGGFIGPGVVYDSVGLIAILMFTWFWMSGLRSNMATPS</sequence>
<proteinExistence type="predicted"/>
<feature type="transmembrane region" description="Helical" evidence="1">
    <location>
        <begin position="31"/>
        <end position="49"/>
    </location>
</feature>
<keyword evidence="1" id="KW-1133">Transmembrane helix</keyword>
<gene>
    <name evidence="2" type="ORF">WG622_02845</name>
</gene>
<evidence type="ECO:0000313" key="3">
    <source>
        <dbReference type="Proteomes" id="UP001368270"/>
    </source>
</evidence>
<keyword evidence="3" id="KW-1185">Reference proteome</keyword>
<accession>A0ABU8QCL8</accession>
<organism evidence="2 3">
    <name type="scientific">Cognatishimia coralii</name>
    <dbReference type="NCBI Taxonomy" id="3083254"/>
    <lineage>
        <taxon>Bacteria</taxon>
        <taxon>Pseudomonadati</taxon>
        <taxon>Pseudomonadota</taxon>
        <taxon>Alphaproteobacteria</taxon>
        <taxon>Rhodobacterales</taxon>
        <taxon>Paracoccaceae</taxon>
        <taxon>Cognatishimia</taxon>
    </lineage>
</organism>